<evidence type="ECO:0000256" key="3">
    <source>
        <dbReference type="ARBA" id="ARBA00022801"/>
    </source>
</evidence>
<evidence type="ECO:0000313" key="7">
    <source>
        <dbReference type="Proteomes" id="UP000596742"/>
    </source>
</evidence>
<feature type="domain" description="Carboxylesterase type B" evidence="5">
    <location>
        <begin position="172"/>
        <end position="475"/>
    </location>
</feature>
<dbReference type="Gene3D" id="3.40.50.1820">
    <property type="entry name" value="alpha/beta hydrolase"/>
    <property type="match status" value="1"/>
</dbReference>
<evidence type="ECO:0000259" key="5">
    <source>
        <dbReference type="Pfam" id="PF00135"/>
    </source>
</evidence>
<evidence type="ECO:0000256" key="1">
    <source>
        <dbReference type="ARBA" id="ARBA00005964"/>
    </source>
</evidence>
<dbReference type="OrthoDB" id="408631at2759"/>
<comment type="similarity">
    <text evidence="1 4">Belongs to the type-B carboxylesterase/lipase family.</text>
</comment>
<dbReference type="InterPro" id="IPR050654">
    <property type="entry name" value="AChE-related_enzymes"/>
</dbReference>
<dbReference type="AlphaFoldDB" id="A0A8B6H113"/>
<comment type="caution">
    <text evidence="6">The sequence shown here is derived from an EMBL/GenBank/DDBJ whole genome shotgun (WGS) entry which is preliminary data.</text>
</comment>
<dbReference type="PANTHER" id="PTHR43918:SF4">
    <property type="entry name" value="CARBOXYLIC ESTER HYDROLASE"/>
    <property type="match status" value="1"/>
</dbReference>
<protein>
    <recommendedName>
        <fullName evidence="4">Carboxylic ester hydrolase</fullName>
        <ecNumber evidence="4">3.1.1.-</ecNumber>
    </recommendedName>
</protein>
<dbReference type="InterPro" id="IPR019826">
    <property type="entry name" value="Carboxylesterase_B_AS"/>
</dbReference>
<dbReference type="InterPro" id="IPR002018">
    <property type="entry name" value="CarbesteraseB"/>
</dbReference>
<evidence type="ECO:0000313" key="6">
    <source>
        <dbReference type="EMBL" id="VDI72706.1"/>
    </source>
</evidence>
<proteinExistence type="inferred from homology"/>
<evidence type="ECO:0000256" key="4">
    <source>
        <dbReference type="RuleBase" id="RU361235"/>
    </source>
</evidence>
<keyword evidence="3 4" id="KW-0378">Hydrolase</keyword>
<dbReference type="GO" id="GO:0052689">
    <property type="term" value="F:carboxylic ester hydrolase activity"/>
    <property type="evidence" value="ECO:0007669"/>
    <property type="project" value="UniProtKB-KW"/>
</dbReference>
<keyword evidence="7" id="KW-1185">Reference proteome</keyword>
<dbReference type="PROSITE" id="PS00122">
    <property type="entry name" value="CARBOXYLESTERASE_B_1"/>
    <property type="match status" value="1"/>
</dbReference>
<keyword evidence="2" id="KW-0719">Serine esterase</keyword>
<name>A0A8B6H113_MYTGA</name>
<evidence type="ECO:0000256" key="2">
    <source>
        <dbReference type="ARBA" id="ARBA00022487"/>
    </source>
</evidence>
<reference evidence="6" key="1">
    <citation type="submission" date="2018-11" db="EMBL/GenBank/DDBJ databases">
        <authorList>
            <person name="Alioto T."/>
            <person name="Alioto T."/>
        </authorList>
    </citation>
    <scope>NUCLEOTIDE SEQUENCE</scope>
</reference>
<dbReference type="Proteomes" id="UP000596742">
    <property type="component" value="Unassembled WGS sequence"/>
</dbReference>
<dbReference type="PROSITE" id="PS00941">
    <property type="entry name" value="CARBOXYLESTERASE_B_2"/>
    <property type="match status" value="1"/>
</dbReference>
<accession>A0A8B6H113</accession>
<dbReference type="EC" id="3.1.1.-" evidence="4"/>
<dbReference type="InterPro" id="IPR029058">
    <property type="entry name" value="AB_hydrolase_fold"/>
</dbReference>
<dbReference type="EMBL" id="UYJE01009357">
    <property type="protein sequence ID" value="VDI72706.1"/>
    <property type="molecule type" value="Genomic_DNA"/>
</dbReference>
<sequence length="479" mass="53899">MKEVKCIGHLINNKGLKMELEKVHAVLEMPKPTDVSGVGRFVLQLHKYNIQLVYKLEKEMYLALSRAYLKDKQTESDSVDKEAINIIKDLTVSEERLKEIQQHTVTDTQLQKLKHIIQSEWQDIKSDVSHEINIYFDIRDVTNIQRRMDTFLTAIYMALICLVFTADDKTETTRVNTPSGPINGFKTQNKNTGMNLHEFRGIPFGKPPVGPLRFKKPEPVDKWTDVLDATEYGAGCPQTVYIPDLAPRKISEDCLFLNVYVPGSLDESRKLSVMVWIYGGGLMAGFSSQYDGGWIATQGNVIVITISYRVDILGFFTLDHPAALGNYGLWDQKLALQWVHDNIASFGGNPDSVTLFGESAGGLSASFQSLIPSNQGLVHRIIAQSGVVNRMSIMTKKLINDRTIELAQKTSCPINDMFKFVNCLRDKDYSELLEATNIGSFMAQDRIESYQLPYFAVVDGELFHDHPITSLDDKSTEVA</sequence>
<dbReference type="PANTHER" id="PTHR43918">
    <property type="entry name" value="ACETYLCHOLINESTERASE"/>
    <property type="match status" value="1"/>
</dbReference>
<dbReference type="InterPro" id="IPR019819">
    <property type="entry name" value="Carboxylesterase_B_CS"/>
</dbReference>
<dbReference type="SUPFAM" id="SSF53474">
    <property type="entry name" value="alpha/beta-Hydrolases"/>
    <property type="match status" value="1"/>
</dbReference>
<organism evidence="6 7">
    <name type="scientific">Mytilus galloprovincialis</name>
    <name type="common">Mediterranean mussel</name>
    <dbReference type="NCBI Taxonomy" id="29158"/>
    <lineage>
        <taxon>Eukaryota</taxon>
        <taxon>Metazoa</taxon>
        <taxon>Spiralia</taxon>
        <taxon>Lophotrochozoa</taxon>
        <taxon>Mollusca</taxon>
        <taxon>Bivalvia</taxon>
        <taxon>Autobranchia</taxon>
        <taxon>Pteriomorphia</taxon>
        <taxon>Mytilida</taxon>
        <taxon>Mytiloidea</taxon>
        <taxon>Mytilidae</taxon>
        <taxon>Mytilinae</taxon>
        <taxon>Mytilus</taxon>
    </lineage>
</organism>
<gene>
    <name evidence="6" type="ORF">MGAL_10B007228</name>
</gene>
<dbReference type="Pfam" id="PF00135">
    <property type="entry name" value="COesterase"/>
    <property type="match status" value="1"/>
</dbReference>